<dbReference type="Proteomes" id="UP001165190">
    <property type="component" value="Unassembled WGS sequence"/>
</dbReference>
<sequence>MPFLLDHKVLDKTVVGTSGDTVSNPIFLAYLKQDKLLASWLLSTIAPEVLHYLTGLTTSQSIWNALARRYGARSSSRLSALRHTLHSQKKRNLLVSEYLSKIKNICDTLNASGNVVTEQEQISVILAGLTAEFESVITFASREGQSLESVSEMLLDCEARQKEFLSDSFSVQANVVTRRLPPKEDEVDSKEEFVDEQYSNDQRTCFRGQRGGNFNRGRDHGRYGSNRPQCQLCGKFGHLVQKCYHRFDHNYQGQGSTNSRGGYHGQQSFGFSQRPSSNFTGSTPSPFQAYSHAFSPHAVCPSPYPTPFLPSAPFVSPVAPGYSPYFVPTQSSSALPSPAASPSYPPVGGSFNSSSDVVWFPDSGATHHITSDHGNLHTESSYTGKDSLLVGDGHAVRISHVGTGMISNGCRSLRLQNLLCVPDIRKNLLSVSQFARDNGVFFEFHSRFCVVKDALTKEPFLEGKLTPEGLYELRSTSVQQGRGSIIADGGSAQTYAVSTSSDTLDVWHRRLGHPSLSVLKAALTSCNISFQSNKLPSVCSPCLQGKAHKLPFSLSTTEYTTPF</sequence>
<proteinExistence type="predicted"/>
<dbReference type="PANTHER" id="PTHR47481">
    <property type="match status" value="1"/>
</dbReference>
<feature type="region of interest" description="Disordered" evidence="1">
    <location>
        <begin position="255"/>
        <end position="283"/>
    </location>
</feature>
<evidence type="ECO:0000313" key="4">
    <source>
        <dbReference type="EMBL" id="GMJ04377.1"/>
    </source>
</evidence>
<evidence type="ECO:0000256" key="1">
    <source>
        <dbReference type="SAM" id="MobiDB-lite"/>
    </source>
</evidence>
<evidence type="ECO:0000259" key="2">
    <source>
        <dbReference type="Pfam" id="PF13976"/>
    </source>
</evidence>
<comment type="caution">
    <text evidence="4">The sequence shown here is derived from an EMBL/GenBank/DDBJ whole genome shotgun (WGS) entry which is preliminary data.</text>
</comment>
<feature type="domain" description="GAG-pre-integrase" evidence="2">
    <location>
        <begin position="493"/>
        <end position="546"/>
    </location>
</feature>
<dbReference type="InterPro" id="IPR025724">
    <property type="entry name" value="GAG-pre-integrase_dom"/>
</dbReference>
<dbReference type="Pfam" id="PF22936">
    <property type="entry name" value="Pol_BBD"/>
    <property type="match status" value="1"/>
</dbReference>
<name>A0A9W7MKZ6_HIBTR</name>
<dbReference type="AlphaFoldDB" id="A0A9W7MKZ6"/>
<dbReference type="InterPro" id="IPR054722">
    <property type="entry name" value="PolX-like_BBD"/>
</dbReference>
<evidence type="ECO:0008006" key="6">
    <source>
        <dbReference type="Google" id="ProtNLM"/>
    </source>
</evidence>
<accession>A0A9W7MKZ6</accession>
<dbReference type="OrthoDB" id="1436681at2759"/>
<evidence type="ECO:0000259" key="3">
    <source>
        <dbReference type="Pfam" id="PF22936"/>
    </source>
</evidence>
<dbReference type="Pfam" id="PF14223">
    <property type="entry name" value="Retrotran_gag_2"/>
    <property type="match status" value="1"/>
</dbReference>
<dbReference type="Pfam" id="PF13976">
    <property type="entry name" value="gag_pre-integrs"/>
    <property type="match status" value="1"/>
</dbReference>
<reference evidence="4" key="1">
    <citation type="submission" date="2023-05" db="EMBL/GenBank/DDBJ databases">
        <title>Genome and transcriptome analyses reveal genes involved in the formation of fine ridges on petal epidermal cells in Hibiscus trionum.</title>
        <authorList>
            <person name="Koshimizu S."/>
            <person name="Masuda S."/>
            <person name="Ishii T."/>
            <person name="Shirasu K."/>
            <person name="Hoshino A."/>
            <person name="Arita M."/>
        </authorList>
    </citation>
    <scope>NUCLEOTIDE SEQUENCE</scope>
    <source>
        <strain evidence="4">Hamamatsu line</strain>
    </source>
</reference>
<keyword evidence="5" id="KW-1185">Reference proteome</keyword>
<protein>
    <recommendedName>
        <fullName evidence="6">GAG-pre-integrase domain-containing protein</fullName>
    </recommendedName>
</protein>
<dbReference type="EMBL" id="BSYR01000038">
    <property type="protein sequence ID" value="GMJ04377.1"/>
    <property type="molecule type" value="Genomic_DNA"/>
</dbReference>
<organism evidence="4 5">
    <name type="scientific">Hibiscus trionum</name>
    <name type="common">Flower of an hour</name>
    <dbReference type="NCBI Taxonomy" id="183268"/>
    <lineage>
        <taxon>Eukaryota</taxon>
        <taxon>Viridiplantae</taxon>
        <taxon>Streptophyta</taxon>
        <taxon>Embryophyta</taxon>
        <taxon>Tracheophyta</taxon>
        <taxon>Spermatophyta</taxon>
        <taxon>Magnoliopsida</taxon>
        <taxon>eudicotyledons</taxon>
        <taxon>Gunneridae</taxon>
        <taxon>Pentapetalae</taxon>
        <taxon>rosids</taxon>
        <taxon>malvids</taxon>
        <taxon>Malvales</taxon>
        <taxon>Malvaceae</taxon>
        <taxon>Malvoideae</taxon>
        <taxon>Hibiscus</taxon>
    </lineage>
</organism>
<feature type="domain" description="Retrovirus-related Pol polyprotein from transposon TNT 1-94-like beta-barrel" evidence="3">
    <location>
        <begin position="359"/>
        <end position="436"/>
    </location>
</feature>
<gene>
    <name evidence="4" type="ORF">HRI_004106900</name>
</gene>
<evidence type="ECO:0000313" key="5">
    <source>
        <dbReference type="Proteomes" id="UP001165190"/>
    </source>
</evidence>
<dbReference type="PANTHER" id="PTHR47481:SF31">
    <property type="entry name" value="OS01G0873500 PROTEIN"/>
    <property type="match status" value="1"/>
</dbReference>